<dbReference type="GO" id="GO:0016787">
    <property type="term" value="F:hydrolase activity"/>
    <property type="evidence" value="ECO:0007669"/>
    <property type="project" value="UniProtKB-KW"/>
</dbReference>
<protein>
    <submittedName>
        <fullName evidence="3">Alpha-beta hydrolase superfamily lysophospholipase</fullName>
    </submittedName>
</protein>
<name>A0A7W8D0B1_9FIRM</name>
<dbReference type="Proteomes" id="UP000521313">
    <property type="component" value="Unassembled WGS sequence"/>
</dbReference>
<dbReference type="InterPro" id="IPR022742">
    <property type="entry name" value="Hydrolase_4"/>
</dbReference>
<evidence type="ECO:0000313" key="3">
    <source>
        <dbReference type="EMBL" id="MBB5184606.1"/>
    </source>
</evidence>
<dbReference type="PANTHER" id="PTHR11614">
    <property type="entry name" value="PHOSPHOLIPASE-RELATED"/>
    <property type="match status" value="1"/>
</dbReference>
<proteinExistence type="predicted"/>
<dbReference type="SUPFAM" id="SSF53474">
    <property type="entry name" value="alpha/beta-Hydrolases"/>
    <property type="match status" value="1"/>
</dbReference>
<dbReference type="RefSeq" id="WP_183374707.1">
    <property type="nucleotide sequence ID" value="NZ_JACHHD010000005.1"/>
</dbReference>
<dbReference type="Gene3D" id="3.40.50.1820">
    <property type="entry name" value="alpha/beta hydrolase"/>
    <property type="match status" value="1"/>
</dbReference>
<reference evidence="3 4" key="1">
    <citation type="submission" date="2020-08" db="EMBL/GenBank/DDBJ databases">
        <title>Genomic Encyclopedia of Type Strains, Phase IV (KMG-IV): sequencing the most valuable type-strain genomes for metagenomic binning, comparative biology and taxonomic classification.</title>
        <authorList>
            <person name="Goeker M."/>
        </authorList>
    </citation>
    <scope>NUCLEOTIDE SEQUENCE [LARGE SCALE GENOMIC DNA]</scope>
    <source>
        <strain evidence="3 4">DSM 26963</strain>
    </source>
</reference>
<dbReference type="Pfam" id="PF12146">
    <property type="entry name" value="Hydrolase_4"/>
    <property type="match status" value="1"/>
</dbReference>
<dbReference type="EMBL" id="JACHHD010000005">
    <property type="protein sequence ID" value="MBB5184606.1"/>
    <property type="molecule type" value="Genomic_DNA"/>
</dbReference>
<keyword evidence="1" id="KW-0812">Transmembrane</keyword>
<keyword evidence="3" id="KW-0378">Hydrolase</keyword>
<evidence type="ECO:0000259" key="2">
    <source>
        <dbReference type="Pfam" id="PF12146"/>
    </source>
</evidence>
<evidence type="ECO:0000256" key="1">
    <source>
        <dbReference type="SAM" id="Phobius"/>
    </source>
</evidence>
<feature type="transmembrane region" description="Helical" evidence="1">
    <location>
        <begin position="134"/>
        <end position="154"/>
    </location>
</feature>
<dbReference type="AlphaFoldDB" id="A0A7W8D0B1"/>
<comment type="caution">
    <text evidence="3">The sequence shown here is derived from an EMBL/GenBank/DDBJ whole genome shotgun (WGS) entry which is preliminary data.</text>
</comment>
<dbReference type="InterPro" id="IPR051044">
    <property type="entry name" value="MAG_DAG_Lipase"/>
</dbReference>
<gene>
    <name evidence="3" type="ORF">HNQ43_000647</name>
</gene>
<sequence length="304" mass="34797">MEEMEFKLLINGQSLDIYQINPSHDPKGIVVIVHGMAEHKERYANMMHALADDGWIALIYDQRGHGRSVKRFEDLGYMDDHHAQKLVQDLSEIVAYAKEQAPNKPVVLFGHSMGTLVARLYLKKYDDTIDRLVLSGAVAANLLALMGSLLASLLEKIYGSRYRSALIQKMALGAYDSKCPGHGKNHWLSVNAENVEAYNKEPLDGFTFTLNGFLNLFWMIQHTYDRKGWQVHNPDLKIYFLAGEEDPVIGSIKKWQKAQKALCQRGYRFVSGKLYPHMRHEIFQEKEAQKVIEDLLTFINDQNE</sequence>
<dbReference type="InterPro" id="IPR029058">
    <property type="entry name" value="AB_hydrolase_fold"/>
</dbReference>
<keyword evidence="1" id="KW-1133">Transmembrane helix</keyword>
<keyword evidence="1" id="KW-0472">Membrane</keyword>
<organism evidence="3 4">
    <name type="scientific">Faecalicoccus acidiformans</name>
    <dbReference type="NCBI Taxonomy" id="915173"/>
    <lineage>
        <taxon>Bacteria</taxon>
        <taxon>Bacillati</taxon>
        <taxon>Bacillota</taxon>
        <taxon>Erysipelotrichia</taxon>
        <taxon>Erysipelotrichales</taxon>
        <taxon>Erysipelotrichaceae</taxon>
        <taxon>Faecalicoccus</taxon>
    </lineage>
</organism>
<feature type="domain" description="Serine aminopeptidase S33" evidence="2">
    <location>
        <begin position="25"/>
        <end position="287"/>
    </location>
</feature>
<evidence type="ECO:0000313" key="4">
    <source>
        <dbReference type="Proteomes" id="UP000521313"/>
    </source>
</evidence>
<accession>A0A7W8D0B1</accession>